<organism evidence="1 2">
    <name type="scientific">Polyplax serrata</name>
    <name type="common">Common mouse louse</name>
    <dbReference type="NCBI Taxonomy" id="468196"/>
    <lineage>
        <taxon>Eukaryota</taxon>
        <taxon>Metazoa</taxon>
        <taxon>Ecdysozoa</taxon>
        <taxon>Arthropoda</taxon>
        <taxon>Hexapoda</taxon>
        <taxon>Insecta</taxon>
        <taxon>Pterygota</taxon>
        <taxon>Neoptera</taxon>
        <taxon>Paraneoptera</taxon>
        <taxon>Psocodea</taxon>
        <taxon>Troctomorpha</taxon>
        <taxon>Phthiraptera</taxon>
        <taxon>Anoplura</taxon>
        <taxon>Polyplacidae</taxon>
        <taxon>Polyplax</taxon>
    </lineage>
</organism>
<comment type="caution">
    <text evidence="1">The sequence shown here is derived from an EMBL/GenBank/DDBJ whole genome shotgun (WGS) entry which is preliminary data.</text>
</comment>
<evidence type="ECO:0000313" key="2">
    <source>
        <dbReference type="Proteomes" id="UP001359485"/>
    </source>
</evidence>
<keyword evidence="2" id="KW-1185">Reference proteome</keyword>
<gene>
    <name evidence="1" type="ORF">RUM44_008161</name>
</gene>
<protein>
    <submittedName>
        <fullName evidence="1">Uncharacterized protein</fullName>
    </submittedName>
</protein>
<reference evidence="1 2" key="1">
    <citation type="submission" date="2023-09" db="EMBL/GenBank/DDBJ databases">
        <title>Genomes of two closely related lineages of the louse Polyplax serrata with different host specificities.</title>
        <authorList>
            <person name="Martinu J."/>
            <person name="Tarabai H."/>
            <person name="Stefka J."/>
            <person name="Hypsa V."/>
        </authorList>
    </citation>
    <scope>NUCLEOTIDE SEQUENCE [LARGE SCALE GENOMIC DNA]</scope>
    <source>
        <strain evidence="1">98ZLc_SE</strain>
    </source>
</reference>
<dbReference type="EMBL" id="JAWJWF010000002">
    <property type="protein sequence ID" value="KAK6637739.1"/>
    <property type="molecule type" value="Genomic_DNA"/>
</dbReference>
<sequence>MSGKKSSQVEQDVGQPLREIKQRGVLVTLQQTMNLDWYPREIYYIGLYEVVSLRRYSGSRDRQFWSSTVSIVNEKWKRKLNISPGHWTPSYTLFMGLLDELEGTS</sequence>
<accession>A0ABR1BBJ2</accession>
<name>A0ABR1BBJ2_POLSC</name>
<proteinExistence type="predicted"/>
<evidence type="ECO:0000313" key="1">
    <source>
        <dbReference type="EMBL" id="KAK6637739.1"/>
    </source>
</evidence>
<dbReference type="Proteomes" id="UP001359485">
    <property type="component" value="Unassembled WGS sequence"/>
</dbReference>